<dbReference type="HOGENOM" id="CLU_2438235_0_0_0"/>
<dbReference type="AlphaFoldDB" id="I0IEF3"/>
<dbReference type="InterPro" id="IPR012675">
    <property type="entry name" value="Beta-grasp_dom_sf"/>
</dbReference>
<dbReference type="Gene3D" id="3.10.20.30">
    <property type="match status" value="1"/>
</dbReference>
<dbReference type="InterPro" id="IPR016155">
    <property type="entry name" value="Mopterin_synth/thiamin_S_b"/>
</dbReference>
<dbReference type="Pfam" id="PF02597">
    <property type="entry name" value="ThiS"/>
    <property type="match status" value="1"/>
</dbReference>
<gene>
    <name evidence="1" type="ordered locus">PSMK_14820</name>
</gene>
<proteinExistence type="predicted"/>
<organism evidence="1 2">
    <name type="scientific">Phycisphaera mikurensis (strain NBRC 102666 / KCTC 22515 / FYK2301M01)</name>
    <dbReference type="NCBI Taxonomy" id="1142394"/>
    <lineage>
        <taxon>Bacteria</taxon>
        <taxon>Pseudomonadati</taxon>
        <taxon>Planctomycetota</taxon>
        <taxon>Phycisphaerae</taxon>
        <taxon>Phycisphaerales</taxon>
        <taxon>Phycisphaeraceae</taxon>
        <taxon>Phycisphaera</taxon>
    </lineage>
</organism>
<dbReference type="InterPro" id="IPR003749">
    <property type="entry name" value="ThiS/MoaD-like"/>
</dbReference>
<dbReference type="OrthoDB" id="7066694at2"/>
<dbReference type="Proteomes" id="UP000007881">
    <property type="component" value="Chromosome"/>
</dbReference>
<evidence type="ECO:0000313" key="2">
    <source>
        <dbReference type="Proteomes" id="UP000007881"/>
    </source>
</evidence>
<dbReference type="RefSeq" id="WP_014436859.1">
    <property type="nucleotide sequence ID" value="NC_017080.1"/>
</dbReference>
<name>I0IEF3_PHYMF</name>
<reference evidence="1 2" key="1">
    <citation type="submission" date="2012-02" db="EMBL/GenBank/DDBJ databases">
        <title>Complete genome sequence of Phycisphaera mikurensis NBRC 102666.</title>
        <authorList>
            <person name="Ankai A."/>
            <person name="Hosoyama A."/>
            <person name="Terui Y."/>
            <person name="Sekine M."/>
            <person name="Fukai R."/>
            <person name="Kato Y."/>
            <person name="Nakamura S."/>
            <person name="Yamada-Narita S."/>
            <person name="Kawakoshi A."/>
            <person name="Fukunaga Y."/>
            <person name="Yamazaki S."/>
            <person name="Fujita N."/>
        </authorList>
    </citation>
    <scope>NUCLEOTIDE SEQUENCE [LARGE SCALE GENOMIC DNA]</scope>
    <source>
        <strain evidence="2">NBRC 102666 / KCTC 22515 / FYK2301M01</strain>
    </source>
</reference>
<keyword evidence="2" id="KW-1185">Reference proteome</keyword>
<protein>
    <recommendedName>
        <fullName evidence="3">MoaD/ThiS family protein</fullName>
    </recommendedName>
</protein>
<dbReference type="eggNOG" id="COG1977">
    <property type="taxonomic scope" value="Bacteria"/>
</dbReference>
<sequence length="90" mass="9018">MASAAPSEAKIRVRLFGVQAERAGRGSVCVRVSPGATTLGDLRGLIAAAEPSLAASLPASRFAVDHAYAAEDRTLAGDEEVALIGLVGGG</sequence>
<dbReference type="EMBL" id="AP012338">
    <property type="protein sequence ID" value="BAM03641.1"/>
    <property type="molecule type" value="Genomic_DNA"/>
</dbReference>
<dbReference type="KEGG" id="phm:PSMK_14820"/>
<dbReference type="STRING" id="1142394.PSMK_14820"/>
<accession>I0IEF3</accession>
<evidence type="ECO:0008006" key="3">
    <source>
        <dbReference type="Google" id="ProtNLM"/>
    </source>
</evidence>
<evidence type="ECO:0000313" key="1">
    <source>
        <dbReference type="EMBL" id="BAM03641.1"/>
    </source>
</evidence>
<dbReference type="SUPFAM" id="SSF54285">
    <property type="entry name" value="MoaD/ThiS"/>
    <property type="match status" value="1"/>
</dbReference>